<evidence type="ECO:0000313" key="1">
    <source>
        <dbReference type="EMBL" id="SFB50331.1"/>
    </source>
</evidence>
<accession>A0A1I1BJA4</accession>
<organism evidence="1 2">
    <name type="scientific">Algoriphagus aquimarinus</name>
    <dbReference type="NCBI Taxonomy" id="237018"/>
    <lineage>
        <taxon>Bacteria</taxon>
        <taxon>Pseudomonadati</taxon>
        <taxon>Bacteroidota</taxon>
        <taxon>Cytophagia</taxon>
        <taxon>Cytophagales</taxon>
        <taxon>Cyclobacteriaceae</taxon>
        <taxon>Algoriphagus</taxon>
    </lineage>
</organism>
<evidence type="ECO:0000313" key="2">
    <source>
        <dbReference type="Proteomes" id="UP000198790"/>
    </source>
</evidence>
<keyword evidence="2" id="KW-1185">Reference proteome</keyword>
<proteinExistence type="predicted"/>
<dbReference type="EMBL" id="FOKK01000014">
    <property type="protein sequence ID" value="SFB50331.1"/>
    <property type="molecule type" value="Genomic_DNA"/>
</dbReference>
<sequence length="49" mass="5936">MSCRKDLDNVSLEGENRLLQMEPLFNQWIKAYYHHDTWGFNVLNCSYVR</sequence>
<dbReference type="AlphaFoldDB" id="A0A1I1BJA4"/>
<reference evidence="1 2" key="1">
    <citation type="submission" date="2016-10" db="EMBL/GenBank/DDBJ databases">
        <authorList>
            <person name="de Groot N.N."/>
        </authorList>
    </citation>
    <scope>NUCLEOTIDE SEQUENCE [LARGE SCALE GENOMIC DNA]</scope>
    <source>
        <strain evidence="1 2">DSM 23399</strain>
    </source>
</reference>
<name>A0A1I1BJA4_9BACT</name>
<protein>
    <submittedName>
        <fullName evidence="1">Uncharacterized protein</fullName>
    </submittedName>
</protein>
<gene>
    <name evidence="1" type="ORF">SAMN04489723_11457</name>
</gene>
<dbReference type="Proteomes" id="UP000198790">
    <property type="component" value="Unassembled WGS sequence"/>
</dbReference>
<dbReference type="STRING" id="237018.SAMN04489723_11457"/>